<evidence type="ECO:0000313" key="2">
    <source>
        <dbReference type="Proteomes" id="UP001054945"/>
    </source>
</evidence>
<protein>
    <submittedName>
        <fullName evidence="1">Uncharacterized protein</fullName>
    </submittedName>
</protein>
<dbReference type="Proteomes" id="UP001054945">
    <property type="component" value="Unassembled WGS sequence"/>
</dbReference>
<reference evidence="1 2" key="1">
    <citation type="submission" date="2021-06" db="EMBL/GenBank/DDBJ databases">
        <title>Caerostris extrusa draft genome.</title>
        <authorList>
            <person name="Kono N."/>
            <person name="Arakawa K."/>
        </authorList>
    </citation>
    <scope>NUCLEOTIDE SEQUENCE [LARGE SCALE GENOMIC DNA]</scope>
</reference>
<sequence length="138" mass="15252">MQPSIPNSSLCSPKAKILSPSFNTEPAIPSTLNASFATRTLLSGNLFSEPVVNPITTLTSPKHWADTTPPGSIVVNNTSLSWERTRNLSDNLHSPNPISIRSPIDYGQICRTPDQVAIEFILFPIYRRRSLLLMHPTQ</sequence>
<accession>A0AAV4X1V7</accession>
<gene>
    <name evidence="1" type="primary">AVEN_167759_1</name>
    <name evidence="1" type="ORF">CEXT_254191</name>
</gene>
<evidence type="ECO:0000313" key="1">
    <source>
        <dbReference type="EMBL" id="GIY88517.1"/>
    </source>
</evidence>
<name>A0AAV4X1V7_CAEEX</name>
<proteinExistence type="predicted"/>
<dbReference type="AlphaFoldDB" id="A0AAV4X1V7"/>
<keyword evidence="2" id="KW-1185">Reference proteome</keyword>
<dbReference type="EMBL" id="BPLR01017073">
    <property type="protein sequence ID" value="GIY88517.1"/>
    <property type="molecule type" value="Genomic_DNA"/>
</dbReference>
<organism evidence="1 2">
    <name type="scientific">Caerostris extrusa</name>
    <name type="common">Bark spider</name>
    <name type="synonym">Caerostris bankana</name>
    <dbReference type="NCBI Taxonomy" id="172846"/>
    <lineage>
        <taxon>Eukaryota</taxon>
        <taxon>Metazoa</taxon>
        <taxon>Ecdysozoa</taxon>
        <taxon>Arthropoda</taxon>
        <taxon>Chelicerata</taxon>
        <taxon>Arachnida</taxon>
        <taxon>Araneae</taxon>
        <taxon>Araneomorphae</taxon>
        <taxon>Entelegynae</taxon>
        <taxon>Araneoidea</taxon>
        <taxon>Araneidae</taxon>
        <taxon>Caerostris</taxon>
    </lineage>
</organism>
<comment type="caution">
    <text evidence="1">The sequence shown here is derived from an EMBL/GenBank/DDBJ whole genome shotgun (WGS) entry which is preliminary data.</text>
</comment>